<proteinExistence type="predicted"/>
<dbReference type="RefSeq" id="WP_128251002.1">
    <property type="nucleotide sequence ID" value="NZ_CP034951.1"/>
</dbReference>
<evidence type="ECO:0000313" key="4">
    <source>
        <dbReference type="Proteomes" id="UP000285517"/>
    </source>
</evidence>
<dbReference type="InterPro" id="IPR032710">
    <property type="entry name" value="NTF2-like_dom_sf"/>
</dbReference>
<feature type="chain" id="PRO_5019247509" evidence="1">
    <location>
        <begin position="19"/>
        <end position="142"/>
    </location>
</feature>
<accession>A0A410G5T0</accession>
<dbReference type="OrthoDB" id="120856at2"/>
<dbReference type="InterPro" id="IPR027843">
    <property type="entry name" value="DUF4440"/>
</dbReference>
<evidence type="ECO:0000256" key="1">
    <source>
        <dbReference type="SAM" id="SignalP"/>
    </source>
</evidence>
<protein>
    <submittedName>
        <fullName evidence="3">Nuclear transport factor 2 family protein</fullName>
    </submittedName>
</protein>
<keyword evidence="1" id="KW-0732">Signal</keyword>
<sequence length="142" mass="16326">MKKSLLFFFLFIALNAISQNEAEDKEAILAVLISQEKAWNQFDLEGYMQGYWKTDSLKFYGSKGLTNGWQQTLDNYKKGYPSKEYTGTLKFTVDNISQIEENSYSVMGQYHLTRKAGNANGVFMIIFKKIDGEWRIVADLSC</sequence>
<dbReference type="Pfam" id="PF14534">
    <property type="entry name" value="DUF4440"/>
    <property type="match status" value="1"/>
</dbReference>
<organism evidence="3 4">
    <name type="scientific">Aequorivita ciconiae</name>
    <dbReference type="NCBI Taxonomy" id="2494375"/>
    <lineage>
        <taxon>Bacteria</taxon>
        <taxon>Pseudomonadati</taxon>
        <taxon>Bacteroidota</taxon>
        <taxon>Flavobacteriia</taxon>
        <taxon>Flavobacteriales</taxon>
        <taxon>Flavobacteriaceae</taxon>
        <taxon>Aequorivita</taxon>
    </lineage>
</organism>
<dbReference type="AlphaFoldDB" id="A0A410G5T0"/>
<reference evidence="3 4" key="1">
    <citation type="submission" date="2019-01" db="EMBL/GenBank/DDBJ databases">
        <title>Complete genome sequencing of Aequorivita sp. H23M31.</title>
        <authorList>
            <person name="Bae J.-W."/>
        </authorList>
    </citation>
    <scope>NUCLEOTIDE SEQUENCE [LARGE SCALE GENOMIC DNA]</scope>
    <source>
        <strain evidence="3 4">H23M31</strain>
    </source>
</reference>
<gene>
    <name evidence="3" type="ORF">EI546_13320</name>
</gene>
<keyword evidence="4" id="KW-1185">Reference proteome</keyword>
<dbReference type="Proteomes" id="UP000285517">
    <property type="component" value="Chromosome"/>
</dbReference>
<dbReference type="EMBL" id="CP034951">
    <property type="protein sequence ID" value="QAA82637.1"/>
    <property type="molecule type" value="Genomic_DNA"/>
</dbReference>
<name>A0A410G5T0_9FLAO</name>
<dbReference type="KEGG" id="aev:EI546_13320"/>
<dbReference type="Gene3D" id="3.10.450.50">
    <property type="match status" value="1"/>
</dbReference>
<feature type="signal peptide" evidence="1">
    <location>
        <begin position="1"/>
        <end position="18"/>
    </location>
</feature>
<dbReference type="SUPFAM" id="SSF54427">
    <property type="entry name" value="NTF2-like"/>
    <property type="match status" value="1"/>
</dbReference>
<evidence type="ECO:0000313" key="3">
    <source>
        <dbReference type="EMBL" id="QAA82637.1"/>
    </source>
</evidence>
<evidence type="ECO:0000259" key="2">
    <source>
        <dbReference type="Pfam" id="PF14534"/>
    </source>
</evidence>
<feature type="domain" description="DUF4440" evidence="2">
    <location>
        <begin position="28"/>
        <end position="136"/>
    </location>
</feature>